<name>A0A7R9ZTJ3_9STRA</name>
<dbReference type="SUPFAM" id="SSF55811">
    <property type="entry name" value="Nudix"/>
    <property type="match status" value="1"/>
</dbReference>
<dbReference type="CDD" id="cd02883">
    <property type="entry name" value="NUDIX_Hydrolase"/>
    <property type="match status" value="1"/>
</dbReference>
<evidence type="ECO:0000313" key="2">
    <source>
        <dbReference type="EMBL" id="CAD8343505.1"/>
    </source>
</evidence>
<evidence type="ECO:0000259" key="1">
    <source>
        <dbReference type="PROSITE" id="PS51462"/>
    </source>
</evidence>
<reference evidence="2" key="1">
    <citation type="submission" date="2021-01" db="EMBL/GenBank/DDBJ databases">
        <authorList>
            <person name="Corre E."/>
            <person name="Pelletier E."/>
            <person name="Niang G."/>
            <person name="Scheremetjew M."/>
            <person name="Finn R."/>
            <person name="Kale V."/>
            <person name="Holt S."/>
            <person name="Cochrane G."/>
            <person name="Meng A."/>
            <person name="Brown T."/>
            <person name="Cohen L."/>
        </authorList>
    </citation>
    <scope>NUCLEOTIDE SEQUENCE</scope>
    <source>
        <strain evidence="2">B593</strain>
    </source>
</reference>
<dbReference type="InterPro" id="IPR015797">
    <property type="entry name" value="NUDIX_hydrolase-like_dom_sf"/>
</dbReference>
<gene>
    <name evidence="2" type="ORF">PARE0329_LOCUS140</name>
</gene>
<proteinExistence type="predicted"/>
<dbReference type="InterPro" id="IPR000086">
    <property type="entry name" value="NUDIX_hydrolase_dom"/>
</dbReference>
<accession>A0A7R9ZTJ3</accession>
<dbReference type="PROSITE" id="PS51462">
    <property type="entry name" value="NUDIX"/>
    <property type="match status" value="1"/>
</dbReference>
<organism evidence="2">
    <name type="scientific">Pseudo-nitzschia arenysensis</name>
    <dbReference type="NCBI Taxonomy" id="697910"/>
    <lineage>
        <taxon>Eukaryota</taxon>
        <taxon>Sar</taxon>
        <taxon>Stramenopiles</taxon>
        <taxon>Ochrophyta</taxon>
        <taxon>Bacillariophyta</taxon>
        <taxon>Bacillariophyceae</taxon>
        <taxon>Bacillariophycidae</taxon>
        <taxon>Bacillariales</taxon>
        <taxon>Bacillariaceae</taxon>
        <taxon>Pseudo-nitzschia</taxon>
    </lineage>
</organism>
<dbReference type="Pfam" id="PF00293">
    <property type="entry name" value="NUDIX"/>
    <property type="match status" value="1"/>
</dbReference>
<protein>
    <recommendedName>
        <fullName evidence="1">Nudix hydrolase domain-containing protein</fullName>
    </recommendedName>
</protein>
<feature type="domain" description="Nudix hydrolase" evidence="1">
    <location>
        <begin position="64"/>
        <end position="219"/>
    </location>
</feature>
<dbReference type="Gene3D" id="3.90.79.10">
    <property type="entry name" value="Nucleoside Triphosphate Pyrophosphohydrolase"/>
    <property type="match status" value="1"/>
</dbReference>
<sequence>MGSFCSTCEGEGNKADAIIEPKTIDGAIYSTKGQSLTDLCRPLEVSQGHSLTFDPYGRLDFSKNEYRAFCLLIHRKHGALLLHCTRKKKKPPHYQLPGGHIDHSDFKQISRSLSTIITKEQLYKAARVGCAREIYEETGIDLRSRLDELLPMILHDTEQRDSTDGTLINEYKSRIFFVCEIFDDDFPYAERDGAMRFSSTRFPSLPSDFSCDLMLQLSVEHSGFRFFTESVEVSSSLKHHSGGKVEEAVKMTYSLIN</sequence>
<dbReference type="EMBL" id="HBEH01000238">
    <property type="protein sequence ID" value="CAD8343505.1"/>
    <property type="molecule type" value="Transcribed_RNA"/>
</dbReference>
<dbReference type="AlphaFoldDB" id="A0A7R9ZTJ3"/>